<dbReference type="Gene3D" id="3.40.309.10">
    <property type="entry name" value="Aldehyde Dehydrogenase, Chain A, domain 2"/>
    <property type="match status" value="1"/>
</dbReference>
<dbReference type="InterPro" id="IPR016163">
    <property type="entry name" value="Ald_DH_C"/>
</dbReference>
<dbReference type="InterPro" id="IPR015590">
    <property type="entry name" value="Aldehyde_DH_dom"/>
</dbReference>
<organism evidence="3 4">
    <name type="scientific">Mesopusillimonas faecipullorum</name>
    <dbReference type="NCBI Taxonomy" id="2755040"/>
    <lineage>
        <taxon>Bacteria</taxon>
        <taxon>Pseudomonadati</taxon>
        <taxon>Pseudomonadota</taxon>
        <taxon>Betaproteobacteria</taxon>
        <taxon>Burkholderiales</taxon>
        <taxon>Alcaligenaceae</taxon>
        <taxon>Mesopusillimonas</taxon>
    </lineage>
</organism>
<sequence length="498" mass="53697">MTVPHWKMIIGGKEVDVAGTEPIAIENPANGRVIASVPAGGAAHINAAVNAASEAQREWGAREPIARAVVLEKFARLLRERLSEFIDREVEQIGRPLREMRAQVSRLPEWYEYFAAVARTHEGRVHPFGGPYVNYTRRQPLGVVGVITPWNHPMLILTKKLAPALAAGNAVVAKPSELAPITPIMLAEVLREAGLPDGVYNVVTGDGATAGKELSEHPGIAKIDVTGGTETGRHIGAAAGRNLAGFAAELGGKASVLVFEDVDIDRAVNGVLFASFIAAGQTCVQGARLLVHESILDQVLSRLLTRTKALRLGDPTDLATEIGPLVSKRQLDRVMKYVDIGQSEGATLAAGGQRPGGALADGYYLQPTVFTDVKPGMRIEQEEIFGPVVCVMPFKDEAHAIELANATNFGLAGSVWTRDIARGHRVAQALEMGIVWVNDHHRIDPSSPWGGFKESGIGKENGIVTYEAYTRTQSVVVNVSDESFDWFDDNKTVEKRYS</sequence>
<evidence type="ECO:0000313" key="3">
    <source>
        <dbReference type="EMBL" id="MCB5362398.1"/>
    </source>
</evidence>
<gene>
    <name evidence="3" type="ORF">H0484_01340</name>
</gene>
<dbReference type="CDD" id="cd07114">
    <property type="entry name" value="ALDH_DhaS"/>
    <property type="match status" value="1"/>
</dbReference>
<dbReference type="Pfam" id="PF00171">
    <property type="entry name" value="Aldedh"/>
    <property type="match status" value="1"/>
</dbReference>
<name>A0ABS8C8Q0_9BURK</name>
<reference evidence="3 4" key="1">
    <citation type="submission" date="2020-07" db="EMBL/GenBank/DDBJ databases">
        <title>Pusillimonas sp. nov., isolated from poultry manure in Taiwan.</title>
        <authorList>
            <person name="Lin S.-Y."/>
            <person name="Tang Y.-S."/>
            <person name="Young C.-C."/>
        </authorList>
    </citation>
    <scope>NUCLEOTIDE SEQUENCE [LARGE SCALE GENOMIC DNA]</scope>
    <source>
        <strain evidence="3 4">CC-YST705</strain>
    </source>
</reference>
<comment type="caution">
    <text evidence="3">The sequence shown here is derived from an EMBL/GenBank/DDBJ whole genome shotgun (WGS) entry which is preliminary data.</text>
</comment>
<dbReference type="RefSeq" id="WP_226952635.1">
    <property type="nucleotide sequence ID" value="NZ_JACDXW010000001.1"/>
</dbReference>
<dbReference type="Gene3D" id="3.40.605.10">
    <property type="entry name" value="Aldehyde Dehydrogenase, Chain A, domain 1"/>
    <property type="match status" value="1"/>
</dbReference>
<dbReference type="InterPro" id="IPR016161">
    <property type="entry name" value="Ald_DH/histidinol_DH"/>
</dbReference>
<protein>
    <submittedName>
        <fullName evidence="3">Aldehyde dehydrogenase</fullName>
    </submittedName>
</protein>
<dbReference type="Proteomes" id="UP000776983">
    <property type="component" value="Unassembled WGS sequence"/>
</dbReference>
<dbReference type="SUPFAM" id="SSF53720">
    <property type="entry name" value="ALDH-like"/>
    <property type="match status" value="1"/>
</dbReference>
<evidence type="ECO:0000256" key="1">
    <source>
        <dbReference type="ARBA" id="ARBA00023002"/>
    </source>
</evidence>
<dbReference type="PANTHER" id="PTHR11699">
    <property type="entry name" value="ALDEHYDE DEHYDROGENASE-RELATED"/>
    <property type="match status" value="1"/>
</dbReference>
<accession>A0ABS8C8Q0</accession>
<evidence type="ECO:0000313" key="4">
    <source>
        <dbReference type="Proteomes" id="UP000776983"/>
    </source>
</evidence>
<dbReference type="InterPro" id="IPR016162">
    <property type="entry name" value="Ald_DH_N"/>
</dbReference>
<proteinExistence type="predicted"/>
<feature type="domain" description="Aldehyde dehydrogenase" evidence="2">
    <location>
        <begin position="21"/>
        <end position="475"/>
    </location>
</feature>
<evidence type="ECO:0000259" key="2">
    <source>
        <dbReference type="Pfam" id="PF00171"/>
    </source>
</evidence>
<dbReference type="EMBL" id="JACDXW010000001">
    <property type="protein sequence ID" value="MCB5362398.1"/>
    <property type="molecule type" value="Genomic_DNA"/>
</dbReference>
<keyword evidence="1" id="KW-0560">Oxidoreductase</keyword>
<keyword evidence="4" id="KW-1185">Reference proteome</keyword>